<proteinExistence type="predicted"/>
<name>A0ABQ5AD56_9ASTR</name>
<evidence type="ECO:0000313" key="2">
    <source>
        <dbReference type="EMBL" id="GJT00233.1"/>
    </source>
</evidence>
<organism evidence="2 3">
    <name type="scientific">Tanacetum coccineum</name>
    <dbReference type="NCBI Taxonomy" id="301880"/>
    <lineage>
        <taxon>Eukaryota</taxon>
        <taxon>Viridiplantae</taxon>
        <taxon>Streptophyta</taxon>
        <taxon>Embryophyta</taxon>
        <taxon>Tracheophyta</taxon>
        <taxon>Spermatophyta</taxon>
        <taxon>Magnoliopsida</taxon>
        <taxon>eudicotyledons</taxon>
        <taxon>Gunneridae</taxon>
        <taxon>Pentapetalae</taxon>
        <taxon>asterids</taxon>
        <taxon>campanulids</taxon>
        <taxon>Asterales</taxon>
        <taxon>Asteraceae</taxon>
        <taxon>Asteroideae</taxon>
        <taxon>Anthemideae</taxon>
        <taxon>Anthemidinae</taxon>
        <taxon>Tanacetum</taxon>
    </lineage>
</organism>
<dbReference type="PANTHER" id="PTHR33116:SF84">
    <property type="entry name" value="RNA-DIRECTED DNA POLYMERASE"/>
    <property type="match status" value="1"/>
</dbReference>
<reference evidence="2" key="1">
    <citation type="journal article" date="2022" name="Int. J. Mol. Sci.">
        <title>Draft Genome of Tanacetum Coccineum: Genomic Comparison of Closely Related Tanacetum-Family Plants.</title>
        <authorList>
            <person name="Yamashiro T."/>
            <person name="Shiraishi A."/>
            <person name="Nakayama K."/>
            <person name="Satake H."/>
        </authorList>
    </citation>
    <scope>NUCLEOTIDE SEQUENCE</scope>
</reference>
<keyword evidence="3" id="KW-1185">Reference proteome</keyword>
<dbReference type="Proteomes" id="UP001151760">
    <property type="component" value="Unassembled WGS sequence"/>
</dbReference>
<feature type="region of interest" description="Disordered" evidence="1">
    <location>
        <begin position="517"/>
        <end position="541"/>
    </location>
</feature>
<evidence type="ECO:0000256" key="1">
    <source>
        <dbReference type="SAM" id="MobiDB-lite"/>
    </source>
</evidence>
<feature type="compositionally biased region" description="Basic residues" evidence="1">
    <location>
        <begin position="517"/>
        <end position="527"/>
    </location>
</feature>
<comment type="caution">
    <text evidence="2">The sequence shown here is derived from an EMBL/GenBank/DDBJ whole genome shotgun (WGS) entry which is preliminary data.</text>
</comment>
<feature type="region of interest" description="Disordered" evidence="1">
    <location>
        <begin position="230"/>
        <end position="259"/>
    </location>
</feature>
<feature type="compositionally biased region" description="Basic and acidic residues" evidence="1">
    <location>
        <begin position="528"/>
        <end position="538"/>
    </location>
</feature>
<reference evidence="2" key="2">
    <citation type="submission" date="2022-01" db="EMBL/GenBank/DDBJ databases">
        <authorList>
            <person name="Yamashiro T."/>
            <person name="Shiraishi A."/>
            <person name="Satake H."/>
            <person name="Nakayama K."/>
        </authorList>
    </citation>
    <scope>NUCLEOTIDE SEQUENCE</scope>
</reference>
<dbReference type="PANTHER" id="PTHR33116">
    <property type="entry name" value="REVERSE TRANSCRIPTASE ZINC-BINDING DOMAIN-CONTAINING PROTEIN-RELATED-RELATED"/>
    <property type="match status" value="1"/>
</dbReference>
<protein>
    <submittedName>
        <fullName evidence="2">Ribonuclease H-like domain-containing protein</fullName>
    </submittedName>
</protein>
<gene>
    <name evidence="2" type="ORF">Tco_0821402</name>
</gene>
<dbReference type="EMBL" id="BQNB010012179">
    <property type="protein sequence ID" value="GJT00233.1"/>
    <property type="molecule type" value="Genomic_DNA"/>
</dbReference>
<sequence>MAFGGNTRDLGSFEEETDEITTLNQSRRRKSIQTLETALQIIATASKVLKDGFRPGCGLAENDIGKGSENAPWICSWPHVIVAALSSFLFGHHLRSDGGYCKKHLTKEEVDMIVKLTKKKDYKIKKGLDGLTMQVDVSGFSDRLNKSNLYFLVGHKVNTHVVVVDSHTIVDNGYKSTLYERQVSDDDCYSFLLEDSQETYLLLSVLQLGNKERSWKGLLKDLKKKRDDKSYKSAQEYANKNSDDSGNKEDVKIEEEKKNSPEELINMAHKYYDDTALSKLVADFGSLEPSPVDGRTLSDFIHKMGLRMCSLFNILKVPFANIQSSCDICMITTALKGSILGVAINFGTDKEKTTKGLKPGKHEHKNGRACKKPGGSYQSQTLVNLKSTWSTKVKSLASSNAPHWSILTRKATLEEGKHKALISSLSTLASVLAEALLNGRRAYNGRALMDFYWLISDKPELLISSFEHFSFCSAEALLVRLTSDPKEPTGGHGRRRIRFSYLGRTFNLLAYVRSSHSGKRSPVGRRREKADVAPESKRGLRQGDPMSPYLFTLVMKVLTLMLKRRVRESDSFRYHNNCEELQIINACFADDLFMFARGDVESALVIMESLDEFKLTSGLVPKGEPPIKYLGVPLISSRLLNKDCKVLVVKAKNRIGYWKNKSLSFAGRLQLSKVAWVDICLPLSEGGLGLRSLEVFNKALLTTHIWNIVSNKESLWVQWIHAYKLKGRSLWDIPIKADVSWGWRKLLQLRDRVRPYMWFKIRNGEATSIWFDYWCDHCPLIGFYLPGKYRMLAPELGLVPTPSIQMDTSDVLQWRDSNESISKFSVKKVWEAIRPRGAKDRLKQWDVGINTDLNLLRCSLCDLQADSENFYFECQFTHELILLMVSLSCSDLDRLEGSGVASCSYRAPPDCVVIFMPKCLSGLHLLMYSASYVWLADIAA</sequence>
<evidence type="ECO:0000313" key="3">
    <source>
        <dbReference type="Proteomes" id="UP001151760"/>
    </source>
</evidence>
<feature type="compositionally biased region" description="Basic and acidic residues" evidence="1">
    <location>
        <begin position="241"/>
        <end position="259"/>
    </location>
</feature>
<accession>A0ABQ5AD56</accession>